<name>A0A4Q4ZEM8_9ACTN</name>
<organism evidence="1 2">
    <name type="scientific">Nocardioides guangzhouensis</name>
    <dbReference type="NCBI Taxonomy" id="2497878"/>
    <lineage>
        <taxon>Bacteria</taxon>
        <taxon>Bacillati</taxon>
        <taxon>Actinomycetota</taxon>
        <taxon>Actinomycetes</taxon>
        <taxon>Propionibacteriales</taxon>
        <taxon>Nocardioidaceae</taxon>
        <taxon>Nocardioides</taxon>
    </lineage>
</organism>
<evidence type="ECO:0000313" key="1">
    <source>
        <dbReference type="EMBL" id="RYP86218.1"/>
    </source>
</evidence>
<dbReference type="AlphaFoldDB" id="A0A4Q4ZEM8"/>
<accession>A0A4Q4ZEM8</accession>
<dbReference type="EMBL" id="SDKM01000012">
    <property type="protein sequence ID" value="RYP86218.1"/>
    <property type="molecule type" value="Genomic_DNA"/>
</dbReference>
<evidence type="ECO:0008006" key="3">
    <source>
        <dbReference type="Google" id="ProtNLM"/>
    </source>
</evidence>
<protein>
    <recommendedName>
        <fullName evidence="3">Peptidase C39 domain-containing protein</fullName>
    </recommendedName>
</protein>
<proteinExistence type="predicted"/>
<sequence>MDPRLAAARLHQPDQQSCGAAVLVMARTIADPAYADTIAEGSGTIEQRWAAEVLATHRRTTGSRDARGASQLPWPMQLGTPPWAVANELASRTGIGWQALPVPPWARGTALSRVRNAARTRPVPLYVGSTWLPRHVVLVLDGDLRVYEPSGGRVERIDPDDFTGGSLHLAGWSRPWFTVLPR</sequence>
<evidence type="ECO:0000313" key="2">
    <source>
        <dbReference type="Proteomes" id="UP000295198"/>
    </source>
</evidence>
<dbReference type="RefSeq" id="WP_134716654.1">
    <property type="nucleotide sequence ID" value="NZ_SDKM01000012.1"/>
</dbReference>
<keyword evidence="2" id="KW-1185">Reference proteome</keyword>
<dbReference type="OrthoDB" id="4762866at2"/>
<comment type="caution">
    <text evidence="1">The sequence shown here is derived from an EMBL/GenBank/DDBJ whole genome shotgun (WGS) entry which is preliminary data.</text>
</comment>
<dbReference type="Proteomes" id="UP000295198">
    <property type="component" value="Unassembled WGS sequence"/>
</dbReference>
<reference evidence="1 2" key="1">
    <citation type="submission" date="2019-01" db="EMBL/GenBank/DDBJ databases">
        <title>Nocardioides guangzhouensis sp. nov., an actinobacterium isolated from soil.</title>
        <authorList>
            <person name="Fu Y."/>
            <person name="Cai Y."/>
            <person name="Lin Z."/>
            <person name="Chen P."/>
        </authorList>
    </citation>
    <scope>NUCLEOTIDE SEQUENCE [LARGE SCALE GENOMIC DNA]</scope>
    <source>
        <strain evidence="1 2">130</strain>
    </source>
</reference>
<gene>
    <name evidence="1" type="ORF">EKO23_09675</name>
</gene>